<dbReference type="EMBL" id="HE573025">
    <property type="protein sequence ID" value="CCC50795.1"/>
    <property type="molecule type" value="Genomic_DNA"/>
</dbReference>
<dbReference type="Pfam" id="PF01556">
    <property type="entry name" value="DnaJ_C"/>
    <property type="match status" value="1"/>
</dbReference>
<dbReference type="PROSITE" id="PS50076">
    <property type="entry name" value="DNAJ_2"/>
    <property type="match status" value="1"/>
</dbReference>
<dbReference type="CDD" id="cd10747">
    <property type="entry name" value="DnaJ_C"/>
    <property type="match status" value="1"/>
</dbReference>
<dbReference type="Gene3D" id="2.60.260.20">
    <property type="entry name" value="Urease metallochaperone UreE, N-terminal domain"/>
    <property type="match status" value="2"/>
</dbReference>
<keyword evidence="3 5" id="KW-0863">Zinc-finger</keyword>
<organism evidence="9">
    <name type="scientific">Trypanosoma vivax (strain Y486)</name>
    <dbReference type="NCBI Taxonomy" id="1055687"/>
    <lineage>
        <taxon>Eukaryota</taxon>
        <taxon>Discoba</taxon>
        <taxon>Euglenozoa</taxon>
        <taxon>Kinetoplastea</taxon>
        <taxon>Metakinetoplastina</taxon>
        <taxon>Trypanosomatida</taxon>
        <taxon>Trypanosomatidae</taxon>
        <taxon>Trypanosoma</taxon>
        <taxon>Duttonella</taxon>
    </lineage>
</organism>
<dbReference type="Pfam" id="PF00226">
    <property type="entry name" value="DnaJ"/>
    <property type="match status" value="1"/>
</dbReference>
<evidence type="ECO:0000256" key="1">
    <source>
        <dbReference type="ARBA" id="ARBA00022723"/>
    </source>
</evidence>
<dbReference type="Pfam" id="PF00684">
    <property type="entry name" value="DnaJ_CXXCXGXG"/>
    <property type="match status" value="1"/>
</dbReference>
<accession>G0U3D9</accession>
<dbReference type="InterPro" id="IPR036410">
    <property type="entry name" value="HSP_DnaJ_Cys-rich_dom_sf"/>
</dbReference>
<dbReference type="Gene3D" id="2.10.230.10">
    <property type="entry name" value="Heat shock protein DnaJ, cysteine-rich domain"/>
    <property type="match status" value="1"/>
</dbReference>
<dbReference type="Gene3D" id="1.10.287.110">
    <property type="entry name" value="DnaJ domain"/>
    <property type="match status" value="1"/>
</dbReference>
<dbReference type="AlphaFoldDB" id="G0U3D9"/>
<dbReference type="InterPro" id="IPR008971">
    <property type="entry name" value="HSP40/DnaJ_pept-bd"/>
</dbReference>
<evidence type="ECO:0000256" key="3">
    <source>
        <dbReference type="ARBA" id="ARBA00022771"/>
    </source>
</evidence>
<dbReference type="GO" id="GO:0009408">
    <property type="term" value="P:response to heat"/>
    <property type="evidence" value="ECO:0007669"/>
    <property type="project" value="InterPro"/>
</dbReference>
<evidence type="ECO:0000256" key="6">
    <source>
        <dbReference type="SAM" id="MobiDB-lite"/>
    </source>
</evidence>
<feature type="region of interest" description="Disordered" evidence="6">
    <location>
        <begin position="407"/>
        <end position="447"/>
    </location>
</feature>
<sequence length="447" mass="48682">MFRFTATMGMRRRCCANVRPCSVPGVAMRFSSEGKDYYKILGVSQSASPSEIKKAYRKRALETHPDQGGNKEDFAEVAEAYECLSNEDRRRVYDQYGSEAASNMNAGGNMGGFGGRTAEDIFAEFFKGGMGGFGGETRRGPPQVPPLEVTLNLTLEEVYKGVVKSPRVNRPTICSECRGFGTKSQKRKPKCAHCDGNGHVVQQHHFGPGMVQQTVTQCPRCNGSGTMAKADDQCSKCRGMGYRTVTQNVSIDVPAGVPPDVTLVVRGEGGTMPEAQPGDLHVHIQVASHETFKRRGNDLLVKKKITLSEALLGFHLTLKMLDGRSICVEAPKEAVLQPSSVLKVPNEGMPDAHGGRGDLYILTRLKLPRKLTEAQRNAIKQAFGDSKEGSTDTSGKTVTASVMNETVDELESTMASQWEAQQRGGFTQDGGSKRGKRRQQTAECVHQ</sequence>
<dbReference type="InterPro" id="IPR002939">
    <property type="entry name" value="DnaJ_C"/>
</dbReference>
<dbReference type="SMART" id="SM00271">
    <property type="entry name" value="DnaJ"/>
    <property type="match status" value="1"/>
</dbReference>
<dbReference type="InterPro" id="IPR001305">
    <property type="entry name" value="HSP_DnaJ_Cys-rich_dom"/>
</dbReference>
<dbReference type="PROSITE" id="PS00636">
    <property type="entry name" value="DNAJ_1"/>
    <property type="match status" value="1"/>
</dbReference>
<dbReference type="CDD" id="cd06257">
    <property type="entry name" value="DnaJ"/>
    <property type="match status" value="1"/>
</dbReference>
<dbReference type="InterPro" id="IPR012724">
    <property type="entry name" value="DnaJ"/>
</dbReference>
<dbReference type="CDD" id="cd10719">
    <property type="entry name" value="DnaJ_zf"/>
    <property type="match status" value="1"/>
</dbReference>
<reference evidence="9" key="1">
    <citation type="journal article" date="2012" name="Proc. Natl. Acad. Sci. U.S.A.">
        <title>Antigenic diversity is generated by distinct evolutionary mechanisms in African trypanosome species.</title>
        <authorList>
            <person name="Jackson A.P."/>
            <person name="Berry A."/>
            <person name="Aslett M."/>
            <person name="Allison H.C."/>
            <person name="Burton P."/>
            <person name="Vavrova-Anderson J."/>
            <person name="Brown R."/>
            <person name="Browne H."/>
            <person name="Corton N."/>
            <person name="Hauser H."/>
            <person name="Gamble J."/>
            <person name="Gilderthorp R."/>
            <person name="Marcello L."/>
            <person name="McQuillan J."/>
            <person name="Otto T.D."/>
            <person name="Quail M.A."/>
            <person name="Sanders M.J."/>
            <person name="van Tonder A."/>
            <person name="Ginger M.L."/>
            <person name="Field M.C."/>
            <person name="Barry J.D."/>
            <person name="Hertz-Fowler C."/>
            <person name="Berriman M."/>
        </authorList>
    </citation>
    <scope>NUCLEOTIDE SEQUENCE</scope>
    <source>
        <strain evidence="9">Y486</strain>
    </source>
</reference>
<evidence type="ECO:0000256" key="2">
    <source>
        <dbReference type="ARBA" id="ARBA00022737"/>
    </source>
</evidence>
<protein>
    <submittedName>
        <fullName evidence="9">Putative chaperone protein DNAj</fullName>
    </submittedName>
</protein>
<dbReference type="SUPFAM" id="SSF57938">
    <property type="entry name" value="DnaJ/Hsp40 cysteine-rich domain"/>
    <property type="match status" value="1"/>
</dbReference>
<evidence type="ECO:0000259" key="7">
    <source>
        <dbReference type="PROSITE" id="PS50076"/>
    </source>
</evidence>
<name>G0U3D9_TRYVY</name>
<dbReference type="FunFam" id="2.10.230.10:FF:000001">
    <property type="entry name" value="DnaJ subfamily A member 2"/>
    <property type="match status" value="1"/>
</dbReference>
<dbReference type="PRINTS" id="PR00625">
    <property type="entry name" value="JDOMAIN"/>
</dbReference>
<dbReference type="GO" id="GO:0008270">
    <property type="term" value="F:zinc ion binding"/>
    <property type="evidence" value="ECO:0007669"/>
    <property type="project" value="UniProtKB-KW"/>
</dbReference>
<dbReference type="InterPro" id="IPR044713">
    <property type="entry name" value="DNJA1/2-like"/>
</dbReference>
<evidence type="ECO:0000256" key="4">
    <source>
        <dbReference type="ARBA" id="ARBA00022833"/>
    </source>
</evidence>
<feature type="domain" description="CR-type" evidence="8">
    <location>
        <begin position="161"/>
        <end position="246"/>
    </location>
</feature>
<dbReference type="InterPro" id="IPR036869">
    <property type="entry name" value="J_dom_sf"/>
</dbReference>
<dbReference type="SUPFAM" id="SSF46565">
    <property type="entry name" value="Chaperone J-domain"/>
    <property type="match status" value="1"/>
</dbReference>
<dbReference type="SUPFAM" id="SSF49493">
    <property type="entry name" value="HSP40/DnaJ peptide-binding domain"/>
    <property type="match status" value="2"/>
</dbReference>
<keyword evidence="1 5" id="KW-0479">Metal-binding</keyword>
<gene>
    <name evidence="9" type="ORF">TVY486_0906160</name>
</gene>
<dbReference type="VEuPathDB" id="TriTrypDB:TvY486_0906160"/>
<keyword evidence="4 5" id="KW-0862">Zinc</keyword>
<dbReference type="PROSITE" id="PS51188">
    <property type="entry name" value="ZF_CR"/>
    <property type="match status" value="1"/>
</dbReference>
<evidence type="ECO:0000313" key="9">
    <source>
        <dbReference type="EMBL" id="CCC50795.1"/>
    </source>
</evidence>
<dbReference type="InterPro" id="IPR018253">
    <property type="entry name" value="DnaJ_domain_CS"/>
</dbReference>
<dbReference type="GO" id="GO:0051082">
    <property type="term" value="F:unfolded protein binding"/>
    <property type="evidence" value="ECO:0007669"/>
    <property type="project" value="InterPro"/>
</dbReference>
<feature type="domain" description="J" evidence="7">
    <location>
        <begin position="36"/>
        <end position="97"/>
    </location>
</feature>
<dbReference type="HAMAP" id="MF_01152">
    <property type="entry name" value="DnaJ"/>
    <property type="match status" value="1"/>
</dbReference>
<dbReference type="GO" id="GO:0030544">
    <property type="term" value="F:Hsp70 protein binding"/>
    <property type="evidence" value="ECO:0007669"/>
    <property type="project" value="InterPro"/>
</dbReference>
<proteinExistence type="inferred from homology"/>
<dbReference type="InterPro" id="IPR001623">
    <property type="entry name" value="DnaJ_domain"/>
</dbReference>
<keyword evidence="2" id="KW-0677">Repeat</keyword>
<dbReference type="GO" id="GO:0005524">
    <property type="term" value="F:ATP binding"/>
    <property type="evidence" value="ECO:0007669"/>
    <property type="project" value="InterPro"/>
</dbReference>
<dbReference type="GO" id="GO:0006457">
    <property type="term" value="P:protein folding"/>
    <property type="evidence" value="ECO:0007669"/>
    <property type="project" value="InterPro"/>
</dbReference>
<dbReference type="FunFam" id="2.60.260.20:FF:000013">
    <property type="entry name" value="DnaJ subfamily B member 11"/>
    <property type="match status" value="1"/>
</dbReference>
<evidence type="ECO:0000256" key="5">
    <source>
        <dbReference type="PROSITE-ProRule" id="PRU00546"/>
    </source>
</evidence>
<dbReference type="PANTHER" id="PTHR43888">
    <property type="entry name" value="DNAJ-LIKE-2, ISOFORM A-RELATED"/>
    <property type="match status" value="1"/>
</dbReference>
<feature type="zinc finger region" description="CR-type" evidence="5">
    <location>
        <begin position="161"/>
        <end position="246"/>
    </location>
</feature>
<evidence type="ECO:0000259" key="8">
    <source>
        <dbReference type="PROSITE" id="PS51188"/>
    </source>
</evidence>